<dbReference type="SUPFAM" id="SSF101262">
    <property type="entry name" value="Methenyltetrahydrofolate cyclohydrolase-like"/>
    <property type="match status" value="1"/>
</dbReference>
<keyword evidence="3" id="KW-0378">Hydrolase</keyword>
<dbReference type="Pfam" id="PF04961">
    <property type="entry name" value="FTCD_C"/>
    <property type="match status" value="1"/>
</dbReference>
<gene>
    <name evidence="3" type="primary">fchA</name>
    <name evidence="3" type="ORF">HDCHBGLK_03302</name>
</gene>
<name>A0A494WWG5_CLOS5</name>
<protein>
    <submittedName>
        <fullName evidence="3">Methenyltetrahydrofolate cyclohydrolase</fullName>
        <ecNumber evidence="3">3.5.4.9</ecNumber>
    </submittedName>
</protein>
<dbReference type="Proteomes" id="UP000289664">
    <property type="component" value="Chromosome"/>
</dbReference>
<dbReference type="InterPro" id="IPR036178">
    <property type="entry name" value="Formintransfe-cycloase-like_sf"/>
</dbReference>
<dbReference type="GO" id="GO:0004477">
    <property type="term" value="F:methenyltetrahydrofolate cyclohydrolase activity"/>
    <property type="evidence" value="ECO:0007669"/>
    <property type="project" value="UniProtKB-EC"/>
</dbReference>
<dbReference type="AlphaFoldDB" id="A0A494WWG5"/>
<keyword evidence="4" id="KW-1185">Reference proteome</keyword>
<feature type="domain" description="Cyclodeaminase/cyclohydrolase" evidence="2">
    <location>
        <begin position="8"/>
        <end position="186"/>
    </location>
</feature>
<evidence type="ECO:0000256" key="1">
    <source>
        <dbReference type="SAM" id="Coils"/>
    </source>
</evidence>
<organism evidence="3 4">
    <name type="scientific">Clostridium scindens (strain ATCC 35704 / DSM 5676 / VPI 13733 / 19)</name>
    <dbReference type="NCBI Taxonomy" id="411468"/>
    <lineage>
        <taxon>Bacteria</taxon>
        <taxon>Bacillati</taxon>
        <taxon>Bacillota</taxon>
        <taxon>Clostridia</taxon>
        <taxon>Lachnospirales</taxon>
        <taxon>Lachnospiraceae</taxon>
    </lineage>
</organism>
<sequence>MMLEKKTTEFLEVLSSAEPVPGGGGASAAVGAFASALGMMVANLTVGKKKYADVEEEIQSVRSQLKVLQDKLIDLTDKDAEAFAPLSAAYGLPKDTEEQKDAKARIMEGALYDASVVPIEIMETVLEVMRLLKILGEKGSRIAVSDVGVGVLFAQAALEGASLNVFINTKLMKDRGRAEKLNQKTESMIAEGREWKEIIYRDVLGHIQ</sequence>
<reference evidence="3 4" key="1">
    <citation type="journal article" date="2019" name="Appl. Environ. Microbiol.">
        <title>Clostridium scindens ATCC 35704: integration of nutritional requirements, the complete genome sequence, and global transcriptional responses to bile acids.</title>
        <authorList>
            <person name="Devendran S."/>
            <person name="Shrestha R."/>
            <person name="Alves J.M.P."/>
            <person name="Wolf P.G."/>
            <person name="Ly L."/>
            <person name="Hernandez A.G."/>
            <person name="Mendez-Garcia C."/>
            <person name="Inboden A."/>
            <person name="Wiley J."/>
            <person name="Paul O."/>
            <person name="Allen A."/>
            <person name="Springer E."/>
            <person name="Wright C.L."/>
            <person name="Fields C.J."/>
            <person name="Daniel S.L."/>
            <person name="Ridlon J.M."/>
        </authorList>
    </citation>
    <scope>NUCLEOTIDE SEQUENCE [LARGE SCALE GENOMIC DNA]</scope>
    <source>
        <strain evidence="3 4">ATCC 35704</strain>
    </source>
</reference>
<feature type="coiled-coil region" evidence="1">
    <location>
        <begin position="51"/>
        <end position="78"/>
    </location>
</feature>
<dbReference type="EMBL" id="CP036170">
    <property type="protein sequence ID" value="QBF75890.1"/>
    <property type="molecule type" value="Genomic_DNA"/>
</dbReference>
<evidence type="ECO:0000313" key="4">
    <source>
        <dbReference type="Proteomes" id="UP000289664"/>
    </source>
</evidence>
<keyword evidence="1" id="KW-0175">Coiled coil</keyword>
<proteinExistence type="predicted"/>
<evidence type="ECO:0000259" key="2">
    <source>
        <dbReference type="Pfam" id="PF04961"/>
    </source>
</evidence>
<dbReference type="KEGG" id="csci:HDCHBGLK_03302"/>
<dbReference type="InterPro" id="IPR007044">
    <property type="entry name" value="Cyclodeamin/CycHdrlase"/>
</dbReference>
<evidence type="ECO:0000313" key="3">
    <source>
        <dbReference type="EMBL" id="QBF75890.1"/>
    </source>
</evidence>
<accession>A0A494WWG5</accession>
<dbReference type="Gene3D" id="1.20.120.680">
    <property type="entry name" value="Formiminotetrahydrofolate cyclodeaminase monomer, up-and-down helical bundle"/>
    <property type="match status" value="1"/>
</dbReference>
<dbReference type="EC" id="3.5.4.9" evidence="3"/>